<dbReference type="GO" id="GO:0046983">
    <property type="term" value="F:protein dimerization activity"/>
    <property type="evidence" value="ECO:0007669"/>
    <property type="project" value="InterPro"/>
</dbReference>
<evidence type="ECO:0000313" key="8">
    <source>
        <dbReference type="EMBL" id="GMN35012.1"/>
    </source>
</evidence>
<dbReference type="GO" id="GO:0000977">
    <property type="term" value="F:RNA polymerase II transcription regulatory region sequence-specific DNA binding"/>
    <property type="evidence" value="ECO:0007669"/>
    <property type="project" value="InterPro"/>
</dbReference>
<dbReference type="GO" id="GO:0005634">
    <property type="term" value="C:nucleus"/>
    <property type="evidence" value="ECO:0007669"/>
    <property type="project" value="UniProtKB-SubCell"/>
</dbReference>
<dbReference type="PRINTS" id="PR00404">
    <property type="entry name" value="MADSDOMAIN"/>
</dbReference>
<dbReference type="Pfam" id="PF00319">
    <property type="entry name" value="SRF-TF"/>
    <property type="match status" value="1"/>
</dbReference>
<dbReference type="CDD" id="cd00265">
    <property type="entry name" value="MADS_MEF2_like"/>
    <property type="match status" value="1"/>
</dbReference>
<dbReference type="PANTHER" id="PTHR48019">
    <property type="entry name" value="SERUM RESPONSE FACTOR HOMOLOG"/>
    <property type="match status" value="1"/>
</dbReference>
<reference evidence="8" key="1">
    <citation type="submission" date="2023-07" db="EMBL/GenBank/DDBJ databases">
        <title>draft genome sequence of fig (Ficus carica).</title>
        <authorList>
            <person name="Takahashi T."/>
            <person name="Nishimura K."/>
        </authorList>
    </citation>
    <scope>NUCLEOTIDE SEQUENCE</scope>
</reference>
<dbReference type="InterPro" id="IPR050142">
    <property type="entry name" value="MADS-box/MEF2_TF"/>
</dbReference>
<dbReference type="InterPro" id="IPR002100">
    <property type="entry name" value="TF_MADSbox"/>
</dbReference>
<evidence type="ECO:0000256" key="6">
    <source>
        <dbReference type="SAM" id="Coils"/>
    </source>
</evidence>
<keyword evidence="2" id="KW-0805">Transcription regulation</keyword>
<dbReference type="AlphaFoldDB" id="A0AA87ZJF3"/>
<dbReference type="SUPFAM" id="SSF55455">
    <property type="entry name" value="SRF-like"/>
    <property type="match status" value="1"/>
</dbReference>
<keyword evidence="9" id="KW-1185">Reference proteome</keyword>
<sequence>MGRVKLQIKRIENTTNRQVTFSKRRNGLIKKAYELSVLCDVDVALIMFSPSGRLSLFSGNKSIEEILARYVNLPEHERGRPMSTDSQLEEIQQEILFFKSQLEEVENRLRMFEGEPSEITTLNEAEYREQILEETLKTVCLRKQVLEKYYSFGTQLTTQVHLPDPEIANVEDFVASASTQNILDWLPQRDPQIQILNFLDAIDLLPMR</sequence>
<dbReference type="SMART" id="SM00432">
    <property type="entry name" value="MADS"/>
    <property type="match status" value="1"/>
</dbReference>
<dbReference type="EMBL" id="BTGU01000005">
    <property type="protein sequence ID" value="GMN35012.1"/>
    <property type="molecule type" value="Genomic_DNA"/>
</dbReference>
<evidence type="ECO:0000256" key="4">
    <source>
        <dbReference type="ARBA" id="ARBA00023163"/>
    </source>
</evidence>
<dbReference type="Gene3D" id="3.40.1810.10">
    <property type="entry name" value="Transcription factor, MADS-box"/>
    <property type="match status" value="1"/>
</dbReference>
<dbReference type="GO" id="GO:0045944">
    <property type="term" value="P:positive regulation of transcription by RNA polymerase II"/>
    <property type="evidence" value="ECO:0007669"/>
    <property type="project" value="InterPro"/>
</dbReference>
<dbReference type="InterPro" id="IPR036879">
    <property type="entry name" value="TF_MADSbox_sf"/>
</dbReference>
<dbReference type="InterPro" id="IPR033896">
    <property type="entry name" value="MEF2-like_N"/>
</dbReference>
<comment type="caution">
    <text evidence="8">The sequence shown here is derived from an EMBL/GenBank/DDBJ whole genome shotgun (WGS) entry which is preliminary data.</text>
</comment>
<feature type="coiled-coil region" evidence="6">
    <location>
        <begin position="88"/>
        <end position="115"/>
    </location>
</feature>
<evidence type="ECO:0000256" key="2">
    <source>
        <dbReference type="ARBA" id="ARBA00023015"/>
    </source>
</evidence>
<evidence type="ECO:0000313" key="9">
    <source>
        <dbReference type="Proteomes" id="UP001187192"/>
    </source>
</evidence>
<dbReference type="FunFam" id="3.40.1810.10:FF:000028">
    <property type="entry name" value="Agamous-like MADS-box protein AGL66 isoform A"/>
    <property type="match status" value="1"/>
</dbReference>
<proteinExistence type="predicted"/>
<evidence type="ECO:0000256" key="1">
    <source>
        <dbReference type="ARBA" id="ARBA00004123"/>
    </source>
</evidence>
<feature type="domain" description="MADS-box" evidence="7">
    <location>
        <begin position="1"/>
        <end position="61"/>
    </location>
</feature>
<evidence type="ECO:0000256" key="5">
    <source>
        <dbReference type="ARBA" id="ARBA00023242"/>
    </source>
</evidence>
<keyword evidence="3" id="KW-0238">DNA-binding</keyword>
<comment type="subcellular location">
    <subcellularLocation>
        <location evidence="1">Nucleus</location>
    </subcellularLocation>
</comment>
<evidence type="ECO:0000256" key="3">
    <source>
        <dbReference type="ARBA" id="ARBA00023125"/>
    </source>
</evidence>
<evidence type="ECO:0000259" key="7">
    <source>
        <dbReference type="PROSITE" id="PS50066"/>
    </source>
</evidence>
<dbReference type="Proteomes" id="UP001187192">
    <property type="component" value="Unassembled WGS sequence"/>
</dbReference>
<keyword evidence="4" id="KW-0804">Transcription</keyword>
<keyword evidence="5" id="KW-0539">Nucleus</keyword>
<gene>
    <name evidence="8" type="ORF">TIFTF001_005019</name>
</gene>
<name>A0AA87ZJF3_FICCA</name>
<accession>A0AA87ZJF3</accession>
<keyword evidence="6" id="KW-0175">Coiled coil</keyword>
<dbReference type="PROSITE" id="PS00350">
    <property type="entry name" value="MADS_BOX_1"/>
    <property type="match status" value="1"/>
</dbReference>
<organism evidence="8 9">
    <name type="scientific">Ficus carica</name>
    <name type="common">Common fig</name>
    <dbReference type="NCBI Taxonomy" id="3494"/>
    <lineage>
        <taxon>Eukaryota</taxon>
        <taxon>Viridiplantae</taxon>
        <taxon>Streptophyta</taxon>
        <taxon>Embryophyta</taxon>
        <taxon>Tracheophyta</taxon>
        <taxon>Spermatophyta</taxon>
        <taxon>Magnoliopsida</taxon>
        <taxon>eudicotyledons</taxon>
        <taxon>Gunneridae</taxon>
        <taxon>Pentapetalae</taxon>
        <taxon>rosids</taxon>
        <taxon>fabids</taxon>
        <taxon>Rosales</taxon>
        <taxon>Moraceae</taxon>
        <taxon>Ficeae</taxon>
        <taxon>Ficus</taxon>
    </lineage>
</organism>
<protein>
    <recommendedName>
        <fullName evidence="7">MADS-box domain-containing protein</fullName>
    </recommendedName>
</protein>
<dbReference type="PROSITE" id="PS50066">
    <property type="entry name" value="MADS_BOX_2"/>
    <property type="match status" value="1"/>
</dbReference>